<proteinExistence type="predicted"/>
<feature type="region of interest" description="Disordered" evidence="1">
    <location>
        <begin position="196"/>
        <end position="274"/>
    </location>
</feature>
<feature type="compositionally biased region" description="Low complexity" evidence="1">
    <location>
        <begin position="215"/>
        <end position="226"/>
    </location>
</feature>
<name>A0A4Y9YRW8_9APHY</name>
<protein>
    <submittedName>
        <fullName evidence="2">Uncharacterized protein</fullName>
    </submittedName>
</protein>
<organism evidence="2 3">
    <name type="scientific">Rhodofomes roseus</name>
    <dbReference type="NCBI Taxonomy" id="34475"/>
    <lineage>
        <taxon>Eukaryota</taxon>
        <taxon>Fungi</taxon>
        <taxon>Dikarya</taxon>
        <taxon>Basidiomycota</taxon>
        <taxon>Agaricomycotina</taxon>
        <taxon>Agaricomycetes</taxon>
        <taxon>Polyporales</taxon>
        <taxon>Rhodofomes</taxon>
    </lineage>
</organism>
<feature type="compositionally biased region" description="Polar residues" evidence="1">
    <location>
        <begin position="202"/>
        <end position="214"/>
    </location>
</feature>
<accession>A0A4Y9YRW8</accession>
<feature type="region of interest" description="Disordered" evidence="1">
    <location>
        <begin position="115"/>
        <end position="144"/>
    </location>
</feature>
<gene>
    <name evidence="2" type="ORF">EVJ58_g2567</name>
</gene>
<feature type="region of interest" description="Disordered" evidence="1">
    <location>
        <begin position="168"/>
        <end position="187"/>
    </location>
</feature>
<dbReference type="Proteomes" id="UP000298390">
    <property type="component" value="Unassembled WGS sequence"/>
</dbReference>
<sequence length="302" mass="33087">MADKFGTDFAFVYSFPSDIDPQVQFPQTKLAPAQLGSCDDWQNAVLQYLDSDYAVPDFIDISWVTSHATWTAFYANSSLSNEEFFERANTERAPILPDPTNSANMESSCVQRWEDGDVASTPPSVPAPPPRSHSSLADSDSIQPHGYRAHDNWCKRCGTGPCRGGTTVEAPPVPRHHSGGEAPGANRSILEIVQEKARRQTAKSTPATSDTHSMPATEQAQAPAPTSGSQTASLVYEFIEYEPESSQSPTTSKKRKTPTPLPEETPKAKRRKLPIYAKSSALKTFYWEARHMGGDGKLLPVK</sequence>
<dbReference type="EMBL" id="SEKV01000096">
    <property type="protein sequence ID" value="TFY64520.1"/>
    <property type="molecule type" value="Genomic_DNA"/>
</dbReference>
<reference evidence="2 3" key="1">
    <citation type="submission" date="2019-01" db="EMBL/GenBank/DDBJ databases">
        <title>Genome sequencing of the rare red list fungi Fomitopsis rosea.</title>
        <authorList>
            <person name="Buettner E."/>
            <person name="Kellner H."/>
        </authorList>
    </citation>
    <scope>NUCLEOTIDE SEQUENCE [LARGE SCALE GENOMIC DNA]</scope>
    <source>
        <strain evidence="2 3">DSM 105464</strain>
    </source>
</reference>
<evidence type="ECO:0000313" key="3">
    <source>
        <dbReference type="Proteomes" id="UP000298390"/>
    </source>
</evidence>
<evidence type="ECO:0000313" key="2">
    <source>
        <dbReference type="EMBL" id="TFY64520.1"/>
    </source>
</evidence>
<dbReference type="AlphaFoldDB" id="A0A4Y9YRW8"/>
<evidence type="ECO:0000256" key="1">
    <source>
        <dbReference type="SAM" id="MobiDB-lite"/>
    </source>
</evidence>
<comment type="caution">
    <text evidence="2">The sequence shown here is derived from an EMBL/GenBank/DDBJ whole genome shotgun (WGS) entry which is preliminary data.</text>
</comment>